<keyword evidence="6 10" id="KW-0032">Aminotransferase</keyword>
<dbReference type="FunFam" id="3.60.20.10:FF:000006">
    <property type="entry name" value="Glutamine--fructose-6-phosphate aminotransferase [isomerizing]"/>
    <property type="match status" value="1"/>
</dbReference>
<keyword evidence="7 10" id="KW-0808">Transferase</keyword>
<proteinExistence type="inferred from homology"/>
<evidence type="ECO:0000256" key="10">
    <source>
        <dbReference type="HAMAP-Rule" id="MF_00164"/>
    </source>
</evidence>
<keyword evidence="5 10" id="KW-0963">Cytoplasm</keyword>
<feature type="domain" description="SIS" evidence="12">
    <location>
        <begin position="285"/>
        <end position="425"/>
    </location>
</feature>
<name>A0A1B2DHA4_9BACL</name>
<dbReference type="SUPFAM" id="SSF53697">
    <property type="entry name" value="SIS domain"/>
    <property type="match status" value="1"/>
</dbReference>
<comment type="catalytic activity">
    <reaction evidence="1 10">
        <text>D-fructose 6-phosphate + L-glutamine = D-glucosamine 6-phosphate + L-glutamate</text>
        <dbReference type="Rhea" id="RHEA:13237"/>
        <dbReference type="ChEBI" id="CHEBI:29985"/>
        <dbReference type="ChEBI" id="CHEBI:58359"/>
        <dbReference type="ChEBI" id="CHEBI:58725"/>
        <dbReference type="ChEBI" id="CHEBI:61527"/>
        <dbReference type="EC" id="2.6.1.16"/>
    </reaction>
</comment>
<dbReference type="InterPro" id="IPR047084">
    <property type="entry name" value="GFAT_N"/>
</dbReference>
<gene>
    <name evidence="10" type="primary">glmS</name>
    <name evidence="13" type="ORF">BBD42_12040</name>
</gene>
<dbReference type="GO" id="GO:0004360">
    <property type="term" value="F:glutamine-fructose-6-phosphate transaminase (isomerizing) activity"/>
    <property type="evidence" value="ECO:0007669"/>
    <property type="project" value="UniProtKB-UniRule"/>
</dbReference>
<dbReference type="EC" id="2.6.1.16" evidence="3 10"/>
<evidence type="ECO:0000256" key="6">
    <source>
        <dbReference type="ARBA" id="ARBA00022576"/>
    </source>
</evidence>
<sequence length="610" mass="66181">MCGIVGYIGKRDSQAILIEGLKKLEYRGYDSAGIAVFTDNGLEVSKAKGRLANLEGKLQGEPLHGSVGIGHTRWATHGKPSDVNSHPHTDNSAKFSVVHNGIIENYLDLKDELTAKGHVFVSETDTEVISHLVADEYDGNIIEAVQRAVKRMRGAFALGVLTEFEPEKLVAVRFASPLVIGVGEGENFIGSDIPAILEHTRDVYILDDGEMAILTRDGVELMTTEGAAISKEIFHVDWDLVTAEKAGFDHFMLKEIYEQPKAYRDTMLGRVADDGKSVQLSELTMTKDYIKTIRKVHIVACGTAYHAGLVGKTVIESIARIPVETDVASEYRYRSPIITPDTLVIVVSQSGETADTLAALREAKRNGARVLAITNVVGSSIAREADDVLVTLAGPEIAVASTKAYTSQLVVFYLLSLYFADTVGTKNTAEVSEILAAMQELPEQVESILEQAPVLRDIAESISSHPSLFFIGRGIDYPVALEGSLKLKEISYIHSEAYPAGELKHGTLALIEEGVPVIALVTQEELYEKTLSNIKEVKARGANVLGIGNVGYEEEANKSVDTLFSIPRTLPILTPALSVVPLQLISYYASLALGHDVDKPRNLAKSVTVE</sequence>
<dbReference type="SUPFAM" id="SSF56235">
    <property type="entry name" value="N-terminal nucleophile aminohydrolases (Ntn hydrolases)"/>
    <property type="match status" value="1"/>
</dbReference>
<evidence type="ECO:0000256" key="3">
    <source>
        <dbReference type="ARBA" id="ARBA00012916"/>
    </source>
</evidence>
<keyword evidence="8" id="KW-0677">Repeat</keyword>
<dbReference type="InterPro" id="IPR035490">
    <property type="entry name" value="GlmS/FrlB_SIS"/>
</dbReference>
<evidence type="ECO:0000313" key="13">
    <source>
        <dbReference type="EMBL" id="ANY67110.1"/>
    </source>
</evidence>
<protein>
    <recommendedName>
        <fullName evidence="4 10">Glutamine--fructose-6-phosphate aminotransferase [isomerizing]</fullName>
        <ecNumber evidence="3 10">2.6.1.16</ecNumber>
    </recommendedName>
    <alternativeName>
        <fullName evidence="10">D-fructose-6-phosphate amidotransferase</fullName>
    </alternativeName>
    <alternativeName>
        <fullName evidence="10">GFAT</fullName>
    </alternativeName>
    <alternativeName>
        <fullName evidence="10">Glucosamine-6-phosphate synthase</fullName>
    </alternativeName>
    <alternativeName>
        <fullName evidence="10">Hexosephosphate aminotransferase</fullName>
    </alternativeName>
    <alternativeName>
        <fullName evidence="10">L-glutamine--D-fructose-6-phosphate amidotransferase</fullName>
    </alternativeName>
</protein>
<dbReference type="GO" id="GO:0005975">
    <property type="term" value="P:carbohydrate metabolic process"/>
    <property type="evidence" value="ECO:0007669"/>
    <property type="project" value="UniProtKB-UniRule"/>
</dbReference>
<dbReference type="InterPro" id="IPR017932">
    <property type="entry name" value="GATase_2_dom"/>
</dbReference>
<dbReference type="Gene3D" id="3.60.20.10">
    <property type="entry name" value="Glutamine Phosphoribosylpyrophosphate, subunit 1, domain 1"/>
    <property type="match status" value="1"/>
</dbReference>
<accession>A0A1B2DHA4</accession>
<dbReference type="Pfam" id="PF01380">
    <property type="entry name" value="SIS"/>
    <property type="match status" value="2"/>
</dbReference>
<evidence type="ECO:0000256" key="5">
    <source>
        <dbReference type="ARBA" id="ARBA00022490"/>
    </source>
</evidence>
<reference evidence="13" key="1">
    <citation type="submission" date="2016-08" db="EMBL/GenBank/DDBJ databases">
        <title>Complete Genome Seqeunce of Paenibacillus sp. BIHB 4019 from tea rhizoplane.</title>
        <authorList>
            <person name="Thakur R."/>
            <person name="Swarnkar M.K."/>
            <person name="Gulati A."/>
        </authorList>
    </citation>
    <scope>NUCLEOTIDE SEQUENCE [LARGE SCALE GENOMIC DNA]</scope>
    <source>
        <strain evidence="13">BIHB4019</strain>
    </source>
</reference>
<feature type="active site" description="Nucleophile; for GATase activity" evidence="10">
    <location>
        <position position="2"/>
    </location>
</feature>
<evidence type="ECO:0000256" key="2">
    <source>
        <dbReference type="ARBA" id="ARBA00004496"/>
    </source>
</evidence>
<evidence type="ECO:0000256" key="4">
    <source>
        <dbReference type="ARBA" id="ARBA00016090"/>
    </source>
</evidence>
<evidence type="ECO:0000256" key="8">
    <source>
        <dbReference type="ARBA" id="ARBA00022737"/>
    </source>
</evidence>
<dbReference type="InterPro" id="IPR046348">
    <property type="entry name" value="SIS_dom_sf"/>
</dbReference>
<dbReference type="RefSeq" id="WP_099518322.1">
    <property type="nucleotide sequence ID" value="NZ_CP016808.1"/>
</dbReference>
<feature type="domain" description="SIS" evidence="12">
    <location>
        <begin position="458"/>
        <end position="600"/>
    </location>
</feature>
<evidence type="ECO:0000256" key="9">
    <source>
        <dbReference type="ARBA" id="ARBA00022962"/>
    </source>
</evidence>
<dbReference type="CDD" id="cd05008">
    <property type="entry name" value="SIS_GlmS_GlmD_1"/>
    <property type="match status" value="1"/>
</dbReference>
<dbReference type="GO" id="GO:0097367">
    <property type="term" value="F:carbohydrate derivative binding"/>
    <property type="evidence" value="ECO:0007669"/>
    <property type="project" value="InterPro"/>
</dbReference>
<dbReference type="CDD" id="cd05009">
    <property type="entry name" value="SIS_GlmS_GlmD_2"/>
    <property type="match status" value="1"/>
</dbReference>
<dbReference type="GO" id="GO:0005829">
    <property type="term" value="C:cytosol"/>
    <property type="evidence" value="ECO:0007669"/>
    <property type="project" value="TreeGrafter"/>
</dbReference>
<organism evidence="13">
    <name type="scientific">Paenibacillus sp. BIHB 4019</name>
    <dbReference type="NCBI Taxonomy" id="1870819"/>
    <lineage>
        <taxon>Bacteria</taxon>
        <taxon>Bacillati</taxon>
        <taxon>Bacillota</taxon>
        <taxon>Bacilli</taxon>
        <taxon>Bacillales</taxon>
        <taxon>Paenibacillaceae</taxon>
        <taxon>Paenibacillus</taxon>
    </lineage>
</organism>
<dbReference type="Pfam" id="PF13522">
    <property type="entry name" value="GATase_6"/>
    <property type="match status" value="1"/>
</dbReference>
<dbReference type="GO" id="GO:0006047">
    <property type="term" value="P:UDP-N-acetylglucosamine metabolic process"/>
    <property type="evidence" value="ECO:0007669"/>
    <property type="project" value="TreeGrafter"/>
</dbReference>
<dbReference type="CDD" id="cd00714">
    <property type="entry name" value="GFAT"/>
    <property type="match status" value="1"/>
</dbReference>
<evidence type="ECO:0000256" key="7">
    <source>
        <dbReference type="ARBA" id="ARBA00022679"/>
    </source>
</evidence>
<dbReference type="FunFam" id="3.40.50.10490:FF:000022">
    <property type="entry name" value="Glutamine--fructose-6-phosphate aminotransferase [isomerizing]"/>
    <property type="match status" value="1"/>
</dbReference>
<comment type="subcellular location">
    <subcellularLocation>
        <location evidence="2 10">Cytoplasm</location>
    </subcellularLocation>
</comment>
<dbReference type="FunFam" id="3.40.50.10490:FF:000001">
    <property type="entry name" value="Glutamine--fructose-6-phosphate aminotransferase [isomerizing]"/>
    <property type="match status" value="1"/>
</dbReference>
<dbReference type="AlphaFoldDB" id="A0A1B2DHA4"/>
<evidence type="ECO:0000259" key="11">
    <source>
        <dbReference type="PROSITE" id="PS51278"/>
    </source>
</evidence>
<dbReference type="InterPro" id="IPR005855">
    <property type="entry name" value="GFAT"/>
</dbReference>
<evidence type="ECO:0000256" key="1">
    <source>
        <dbReference type="ARBA" id="ARBA00001031"/>
    </source>
</evidence>
<dbReference type="InterPro" id="IPR035466">
    <property type="entry name" value="GlmS/AgaS_SIS"/>
</dbReference>
<feature type="initiator methionine" description="Removed" evidence="10">
    <location>
        <position position="1"/>
    </location>
</feature>
<dbReference type="PROSITE" id="PS51464">
    <property type="entry name" value="SIS"/>
    <property type="match status" value="2"/>
</dbReference>
<comment type="subunit">
    <text evidence="10">Homodimer.</text>
</comment>
<dbReference type="InterPro" id="IPR029055">
    <property type="entry name" value="Ntn_hydrolases_N"/>
</dbReference>
<dbReference type="Gene3D" id="3.40.50.10490">
    <property type="entry name" value="Glucose-6-phosphate isomerase like protein, domain 1"/>
    <property type="match status" value="2"/>
</dbReference>
<dbReference type="PANTHER" id="PTHR10937:SF0">
    <property type="entry name" value="GLUTAMINE--FRUCTOSE-6-PHOSPHATE TRANSAMINASE (ISOMERIZING)"/>
    <property type="match status" value="1"/>
</dbReference>
<comment type="function">
    <text evidence="10">Catalyzes the first step in hexosamine metabolism, converting fructose-6P into glucosamine-6P using glutamine as a nitrogen source.</text>
</comment>
<evidence type="ECO:0000259" key="12">
    <source>
        <dbReference type="PROSITE" id="PS51464"/>
    </source>
</evidence>
<dbReference type="GO" id="GO:0006487">
    <property type="term" value="P:protein N-linked glycosylation"/>
    <property type="evidence" value="ECO:0007669"/>
    <property type="project" value="TreeGrafter"/>
</dbReference>
<dbReference type="HAMAP" id="MF_00164">
    <property type="entry name" value="GlmS"/>
    <property type="match status" value="1"/>
</dbReference>
<feature type="domain" description="Glutamine amidotransferase type-2" evidence="11">
    <location>
        <begin position="2"/>
        <end position="217"/>
    </location>
</feature>
<dbReference type="PROSITE" id="PS51278">
    <property type="entry name" value="GATASE_TYPE_2"/>
    <property type="match status" value="1"/>
</dbReference>
<dbReference type="InterPro" id="IPR001347">
    <property type="entry name" value="SIS_dom"/>
</dbReference>
<feature type="active site" description="For Fru-6P isomerization activity" evidence="10">
    <location>
        <position position="605"/>
    </location>
</feature>
<dbReference type="NCBIfam" id="TIGR01135">
    <property type="entry name" value="glmS"/>
    <property type="match status" value="1"/>
</dbReference>
<dbReference type="PANTHER" id="PTHR10937">
    <property type="entry name" value="GLUCOSAMINE--FRUCTOSE-6-PHOSPHATE AMINOTRANSFERASE, ISOMERIZING"/>
    <property type="match status" value="1"/>
</dbReference>
<dbReference type="NCBIfam" id="NF001484">
    <property type="entry name" value="PRK00331.1"/>
    <property type="match status" value="1"/>
</dbReference>
<keyword evidence="9" id="KW-0315">Glutamine amidotransferase</keyword>
<dbReference type="GO" id="GO:0006002">
    <property type="term" value="P:fructose 6-phosphate metabolic process"/>
    <property type="evidence" value="ECO:0007669"/>
    <property type="project" value="TreeGrafter"/>
</dbReference>
<dbReference type="EMBL" id="CP016808">
    <property type="protein sequence ID" value="ANY67110.1"/>
    <property type="molecule type" value="Genomic_DNA"/>
</dbReference>